<dbReference type="Proteomes" id="UP000604825">
    <property type="component" value="Unassembled WGS sequence"/>
</dbReference>
<keyword evidence="3" id="KW-0479">Metal-binding</keyword>
<dbReference type="PANTHER" id="PTHR31717">
    <property type="entry name" value="ZINC FINGER PROTEIN CONSTANS-LIKE 10"/>
    <property type="match status" value="1"/>
</dbReference>
<name>A0A811PT47_9POAL</name>
<evidence type="ECO:0000256" key="3">
    <source>
        <dbReference type="ARBA" id="ARBA00022723"/>
    </source>
</evidence>
<keyword evidence="11" id="KW-0472">Membrane</keyword>
<feature type="domain" description="B box-type" evidence="12">
    <location>
        <begin position="43"/>
        <end position="90"/>
    </location>
</feature>
<dbReference type="AlphaFoldDB" id="A0A811PT47"/>
<feature type="transmembrane region" description="Helical" evidence="11">
    <location>
        <begin position="683"/>
        <end position="701"/>
    </location>
</feature>
<evidence type="ECO:0000256" key="8">
    <source>
        <dbReference type="PROSITE-ProRule" id="PRU00024"/>
    </source>
</evidence>
<dbReference type="InterPro" id="IPR004853">
    <property type="entry name" value="Sugar_P_trans_dom"/>
</dbReference>
<feature type="transmembrane region" description="Helical" evidence="11">
    <location>
        <begin position="713"/>
        <end position="734"/>
    </location>
</feature>
<feature type="domain" description="CCT" evidence="13">
    <location>
        <begin position="348"/>
        <end position="390"/>
    </location>
</feature>
<comment type="caution">
    <text evidence="14">The sequence shown here is derived from an EMBL/GenBank/DDBJ whole genome shotgun (WGS) entry which is preliminary data.</text>
</comment>
<evidence type="ECO:0000259" key="12">
    <source>
        <dbReference type="PROSITE" id="PS50119"/>
    </source>
</evidence>
<proteinExistence type="inferred from homology"/>
<keyword evidence="7 9" id="KW-0539">Nucleus</keyword>
<evidence type="ECO:0000256" key="2">
    <source>
        <dbReference type="ARBA" id="ARBA00010024"/>
    </source>
</evidence>
<keyword evidence="15" id="KW-1185">Reference proteome</keyword>
<dbReference type="PROSITE" id="PS51017">
    <property type="entry name" value="CCT"/>
    <property type="match status" value="1"/>
</dbReference>
<evidence type="ECO:0000259" key="13">
    <source>
        <dbReference type="PROSITE" id="PS51017"/>
    </source>
</evidence>
<comment type="similarity">
    <text evidence="2">Belongs to the CONSTANS family.</text>
</comment>
<keyword evidence="11" id="KW-1133">Transmembrane helix</keyword>
<feature type="transmembrane region" description="Helical" evidence="11">
    <location>
        <begin position="740"/>
        <end position="761"/>
    </location>
</feature>
<organism evidence="14 15">
    <name type="scientific">Miscanthus lutarioriparius</name>
    <dbReference type="NCBI Taxonomy" id="422564"/>
    <lineage>
        <taxon>Eukaryota</taxon>
        <taxon>Viridiplantae</taxon>
        <taxon>Streptophyta</taxon>
        <taxon>Embryophyta</taxon>
        <taxon>Tracheophyta</taxon>
        <taxon>Spermatophyta</taxon>
        <taxon>Magnoliopsida</taxon>
        <taxon>Liliopsida</taxon>
        <taxon>Poales</taxon>
        <taxon>Poaceae</taxon>
        <taxon>PACMAD clade</taxon>
        <taxon>Panicoideae</taxon>
        <taxon>Andropogonodae</taxon>
        <taxon>Andropogoneae</taxon>
        <taxon>Saccharinae</taxon>
        <taxon>Miscanthus</taxon>
    </lineage>
</organism>
<keyword evidence="5 8" id="KW-0863">Zinc-finger</keyword>
<feature type="transmembrane region" description="Helical" evidence="11">
    <location>
        <begin position="510"/>
        <end position="530"/>
    </location>
</feature>
<feature type="transmembrane region" description="Helical" evidence="11">
    <location>
        <begin position="566"/>
        <end position="587"/>
    </location>
</feature>
<dbReference type="Pfam" id="PF00643">
    <property type="entry name" value="zf-B_box"/>
    <property type="match status" value="1"/>
</dbReference>
<dbReference type="InterPro" id="IPR000315">
    <property type="entry name" value="Znf_B-box"/>
</dbReference>
<feature type="transmembrane region" description="Helical" evidence="11">
    <location>
        <begin position="650"/>
        <end position="671"/>
    </location>
</feature>
<accession>A0A811PT47</accession>
<evidence type="ECO:0000313" key="14">
    <source>
        <dbReference type="EMBL" id="CAD6249678.1"/>
    </source>
</evidence>
<feature type="region of interest" description="Disordered" evidence="10">
    <location>
        <begin position="765"/>
        <end position="794"/>
    </location>
</feature>
<dbReference type="PROSITE" id="PS50119">
    <property type="entry name" value="ZF_BBOX"/>
    <property type="match status" value="2"/>
</dbReference>
<keyword evidence="4" id="KW-0677">Repeat</keyword>
<feature type="transmembrane region" description="Helical" evidence="11">
    <location>
        <begin position="471"/>
        <end position="490"/>
    </location>
</feature>
<dbReference type="Pfam" id="PF03151">
    <property type="entry name" value="TPT"/>
    <property type="match status" value="1"/>
</dbReference>
<sequence length="794" mass="86175">MASLCDFCGKQRSMIYCRSDAASLCLSCDRNVHSANALSRRHTRTLLCDRCGSQPASVRCLEDSASLCQNCDWNGHDAASGASGHTRQAIICYSGCPSSAELSRIWSFIMDIPTVAAEPNCEDGLSMMTIDDSDVINHHGASDDKRLLEIANRTLMSDPASADKLKPLIGSSSGDGFDVLPLATDQPAEPVSVTPKVPYARDDDKFNDGMYEDLCVDDADLTFENYEELFGTSHIRTEELFDDAGIDSYFETKETPPFFNEQPKTMQLECSNVVSADCGMSNPGARADSSLCIPVRQVRSSISHSLSGFTGESSAGDHQDCGVSPMLLMGEPPWHSPGPEGSVAGGSRDSALTRYKEKKKRRKFDKKIRYASRKARADVRKRVKGRFIKAGCVTGKITGEHNNRMHQSLQLKYGKKGYAQLNASLVIRAPIDYWPTYRVFGEIGRALEELRSSLYNEMHSSEGAKRQQQRFCGPSVALTFNFAVAVGIIMANKMVMGSVGFKFPIALSLIHYAVAFVLMATLETLSLLPVAPPSKSTPFSSIFALGAVMSLSTGLANVSLKHNSVGFYLMAKIAVTPTIVVAEFMLFQKKVSSQKAVTLAVVSFGVAVATVTDLEFNFFGACVALAWIVPSAVNKILWSSLQQSGNWTALALMWKTTPTTIFFLLTLMPLLDPPGFLLFNWNFRNSCAIIISALFGFLLQWSGALALGATSALSHVVMGQFKTIVVVLSGYLIFGSDPGITSVCGAVVALGGMSFYTYLGLKKDSATSGKKAPSRQNSFMGRPKKPNLQGLRIP</sequence>
<protein>
    <submittedName>
        <fullName evidence="14">Uncharacterized protein</fullName>
    </submittedName>
</protein>
<feature type="transmembrane region" description="Helical" evidence="11">
    <location>
        <begin position="542"/>
        <end position="560"/>
    </location>
</feature>
<dbReference type="GO" id="GO:0005634">
    <property type="term" value="C:nucleus"/>
    <property type="evidence" value="ECO:0007669"/>
    <property type="project" value="UniProtKB-SubCell"/>
</dbReference>
<gene>
    <name evidence="14" type="ORF">NCGR_LOCUS33490</name>
</gene>
<dbReference type="Pfam" id="PF06203">
    <property type="entry name" value="CCT"/>
    <property type="match status" value="1"/>
</dbReference>
<evidence type="ECO:0000256" key="11">
    <source>
        <dbReference type="SAM" id="Phobius"/>
    </source>
</evidence>
<reference evidence="14" key="1">
    <citation type="submission" date="2020-10" db="EMBL/GenBank/DDBJ databases">
        <authorList>
            <person name="Han B."/>
            <person name="Lu T."/>
            <person name="Zhao Q."/>
            <person name="Huang X."/>
            <person name="Zhao Y."/>
        </authorList>
    </citation>
    <scope>NUCLEOTIDE SEQUENCE</scope>
</reference>
<evidence type="ECO:0000256" key="10">
    <source>
        <dbReference type="SAM" id="MobiDB-lite"/>
    </source>
</evidence>
<dbReference type="SMART" id="SM00336">
    <property type="entry name" value="BBOX"/>
    <property type="match status" value="2"/>
</dbReference>
<comment type="subcellular location">
    <subcellularLocation>
        <location evidence="1 9">Nucleus</location>
    </subcellularLocation>
</comment>
<dbReference type="InterPro" id="IPR010402">
    <property type="entry name" value="CCT_domain"/>
</dbReference>
<evidence type="ECO:0000256" key="7">
    <source>
        <dbReference type="ARBA" id="ARBA00023242"/>
    </source>
</evidence>
<dbReference type="GO" id="GO:0006355">
    <property type="term" value="P:regulation of DNA-templated transcription"/>
    <property type="evidence" value="ECO:0007669"/>
    <property type="project" value="UniProtKB-ARBA"/>
</dbReference>
<feature type="transmembrane region" description="Helical" evidence="11">
    <location>
        <begin position="618"/>
        <end position="638"/>
    </location>
</feature>
<feature type="domain" description="B box-type" evidence="12">
    <location>
        <begin position="1"/>
        <end position="47"/>
    </location>
</feature>
<dbReference type="CDD" id="cd19821">
    <property type="entry name" value="Bbox1_BBX-like"/>
    <property type="match status" value="2"/>
</dbReference>
<keyword evidence="11" id="KW-0812">Transmembrane</keyword>
<evidence type="ECO:0000256" key="9">
    <source>
        <dbReference type="PROSITE-ProRule" id="PRU00357"/>
    </source>
</evidence>
<dbReference type="EMBL" id="CAJGYO010000008">
    <property type="protein sequence ID" value="CAD6249678.1"/>
    <property type="molecule type" value="Genomic_DNA"/>
</dbReference>
<dbReference type="OrthoDB" id="153872at2759"/>
<evidence type="ECO:0000313" key="15">
    <source>
        <dbReference type="Proteomes" id="UP000604825"/>
    </source>
</evidence>
<dbReference type="PANTHER" id="PTHR31717:SF138">
    <property type="entry name" value="CONSTANS-LIKE PROTEIN DAYS TO HEADING ON CHROMOSOME 2"/>
    <property type="match status" value="1"/>
</dbReference>
<evidence type="ECO:0000256" key="5">
    <source>
        <dbReference type="ARBA" id="ARBA00022771"/>
    </source>
</evidence>
<dbReference type="GO" id="GO:0008270">
    <property type="term" value="F:zinc ion binding"/>
    <property type="evidence" value="ECO:0007669"/>
    <property type="project" value="UniProtKB-KW"/>
</dbReference>
<evidence type="ECO:0000256" key="1">
    <source>
        <dbReference type="ARBA" id="ARBA00004123"/>
    </source>
</evidence>
<evidence type="ECO:0000256" key="6">
    <source>
        <dbReference type="ARBA" id="ARBA00022833"/>
    </source>
</evidence>
<feature type="region of interest" description="Disordered" evidence="10">
    <location>
        <begin position="331"/>
        <end position="360"/>
    </location>
</feature>
<evidence type="ECO:0000256" key="4">
    <source>
        <dbReference type="ARBA" id="ARBA00022737"/>
    </source>
</evidence>
<keyword evidence="6" id="KW-0862">Zinc</keyword>
<dbReference type="InterPro" id="IPR049808">
    <property type="entry name" value="CONSTANS-like_Bbox1"/>
</dbReference>